<dbReference type="InterPro" id="IPR007866">
    <property type="entry name" value="TRIC_channel"/>
</dbReference>
<keyword evidence="5" id="KW-0812">Transmembrane</keyword>
<evidence type="ECO:0000256" key="1">
    <source>
        <dbReference type="ARBA" id="ARBA00004477"/>
    </source>
</evidence>
<evidence type="ECO:0000256" key="8">
    <source>
        <dbReference type="ARBA" id="ARBA00022958"/>
    </source>
</evidence>
<evidence type="ECO:0000256" key="16">
    <source>
        <dbReference type="SAM" id="MobiDB-lite"/>
    </source>
</evidence>
<feature type="region of interest" description="Disordered" evidence="16">
    <location>
        <begin position="78"/>
        <end position="117"/>
    </location>
</feature>
<dbReference type="Proteomes" id="UP001177744">
    <property type="component" value="Unassembled WGS sequence"/>
</dbReference>
<dbReference type="GO" id="GO:0042802">
    <property type="term" value="F:identical protein binding"/>
    <property type="evidence" value="ECO:0007669"/>
    <property type="project" value="InterPro"/>
</dbReference>
<comment type="catalytic activity">
    <reaction evidence="13">
        <text>K(+)(in) = K(+)(out)</text>
        <dbReference type="Rhea" id="RHEA:29463"/>
        <dbReference type="ChEBI" id="CHEBI:29103"/>
    </reaction>
</comment>
<evidence type="ECO:0000256" key="12">
    <source>
        <dbReference type="ARBA" id="ARBA00023303"/>
    </source>
</evidence>
<keyword evidence="8" id="KW-0630">Potassium</keyword>
<feature type="compositionally biased region" description="Low complexity" evidence="16">
    <location>
        <begin position="82"/>
        <end position="93"/>
    </location>
</feature>
<evidence type="ECO:0000313" key="17">
    <source>
        <dbReference type="EMBL" id="KAK1328993.1"/>
    </source>
</evidence>
<comment type="subunit">
    <text evidence="15">Homotrimer; conformation seems to be controled by binding to diacylglycerol (DAG).</text>
</comment>
<comment type="subcellular location">
    <subcellularLocation>
        <location evidence="1">Endoplasmic reticulum membrane</location>
        <topology evidence="1">Multi-pass membrane protein</topology>
    </subcellularLocation>
</comment>
<keyword evidence="10" id="KW-0406">Ion transport</keyword>
<evidence type="ECO:0000256" key="10">
    <source>
        <dbReference type="ARBA" id="ARBA00023065"/>
    </source>
</evidence>
<reference evidence="17" key="1">
    <citation type="submission" date="2023-06" db="EMBL/GenBank/DDBJ databases">
        <title>Reference genome for the Northern bat (Eptesicus nilssonii), a most northern bat species.</title>
        <authorList>
            <person name="Laine V.N."/>
            <person name="Pulliainen A.T."/>
            <person name="Lilley T.M."/>
        </authorList>
    </citation>
    <scope>NUCLEOTIDE SEQUENCE</scope>
    <source>
        <strain evidence="17">BLF_Eptnil</strain>
        <tissue evidence="17">Kidney</tissue>
    </source>
</reference>
<keyword evidence="11" id="KW-0472">Membrane</keyword>
<dbReference type="PANTHER" id="PTHR12454:SF5">
    <property type="entry name" value="TRIMERIC INTRACELLULAR CATION CHANNEL TYPE B"/>
    <property type="match status" value="1"/>
</dbReference>
<dbReference type="Pfam" id="PF05197">
    <property type="entry name" value="TRIC"/>
    <property type="match status" value="1"/>
</dbReference>
<evidence type="ECO:0000256" key="13">
    <source>
        <dbReference type="ARBA" id="ARBA00034430"/>
    </source>
</evidence>
<organism evidence="17 18">
    <name type="scientific">Cnephaeus nilssonii</name>
    <name type="common">Northern bat</name>
    <name type="synonym">Eptesicus nilssonii</name>
    <dbReference type="NCBI Taxonomy" id="3371016"/>
    <lineage>
        <taxon>Eukaryota</taxon>
        <taxon>Metazoa</taxon>
        <taxon>Chordata</taxon>
        <taxon>Craniata</taxon>
        <taxon>Vertebrata</taxon>
        <taxon>Euteleostomi</taxon>
        <taxon>Mammalia</taxon>
        <taxon>Eutheria</taxon>
        <taxon>Laurasiatheria</taxon>
        <taxon>Chiroptera</taxon>
        <taxon>Yangochiroptera</taxon>
        <taxon>Vespertilionidae</taxon>
        <taxon>Cnephaeus</taxon>
    </lineage>
</organism>
<proteinExistence type="inferred from homology"/>
<keyword evidence="18" id="KW-1185">Reference proteome</keyword>
<protein>
    <submittedName>
        <fullName evidence="17">Uncharacterized protein</fullName>
    </submittedName>
</protein>
<evidence type="ECO:0000256" key="5">
    <source>
        <dbReference type="ARBA" id="ARBA00022692"/>
    </source>
</evidence>
<evidence type="ECO:0000256" key="7">
    <source>
        <dbReference type="ARBA" id="ARBA00022826"/>
    </source>
</evidence>
<evidence type="ECO:0000256" key="6">
    <source>
        <dbReference type="ARBA" id="ARBA00022824"/>
    </source>
</evidence>
<keyword evidence="6" id="KW-0256">Endoplasmic reticulum</keyword>
<evidence type="ECO:0000256" key="2">
    <source>
        <dbReference type="ARBA" id="ARBA00005766"/>
    </source>
</evidence>
<dbReference type="AlphaFoldDB" id="A0AA40LEV3"/>
<comment type="function">
    <text evidence="14">Intracellular monovalent cation channel required for maintenance of rapid intracellular calcium release. Acts as a potassium counter-ion channel that functions in synchronization with calcium release from intracellular stores. Activated by increased cytosolic Ca(2+) levels.</text>
</comment>
<keyword evidence="12" id="KW-0407">Ion channel</keyword>
<keyword evidence="4" id="KW-0633">Potassium transport</keyword>
<name>A0AA40LEV3_CNENI</name>
<evidence type="ECO:0000256" key="9">
    <source>
        <dbReference type="ARBA" id="ARBA00022989"/>
    </source>
</evidence>
<comment type="caution">
    <text evidence="17">The sequence shown here is derived from an EMBL/GenBank/DDBJ whole genome shotgun (WGS) entry which is preliminary data.</text>
</comment>
<evidence type="ECO:0000256" key="11">
    <source>
        <dbReference type="ARBA" id="ARBA00023136"/>
    </source>
</evidence>
<evidence type="ECO:0000256" key="4">
    <source>
        <dbReference type="ARBA" id="ARBA00022538"/>
    </source>
</evidence>
<evidence type="ECO:0000256" key="3">
    <source>
        <dbReference type="ARBA" id="ARBA00022448"/>
    </source>
</evidence>
<accession>A0AA40LEV3</accession>
<keyword evidence="7" id="KW-0631">Potassium channel</keyword>
<gene>
    <name evidence="17" type="ORF">QTO34_011164</name>
</gene>
<sequence>MKMSYPAKVTLPGSIIFTFRHTEHLSISRHDLVPLCTMFLVVTKRVMLTAEAPTVPSEVTLSQILFGWRQQFLPCEKESQISTSTTKSTAVTSDKVKRKGTKKTELPAPAPCPSPSSGNLGAVCGGVNTEAHTQPCQPVENIRVSQGL</sequence>
<evidence type="ECO:0000256" key="15">
    <source>
        <dbReference type="ARBA" id="ARBA00047059"/>
    </source>
</evidence>
<evidence type="ECO:0000256" key="14">
    <source>
        <dbReference type="ARBA" id="ARBA00045968"/>
    </source>
</evidence>
<dbReference type="GO" id="GO:0005789">
    <property type="term" value="C:endoplasmic reticulum membrane"/>
    <property type="evidence" value="ECO:0007669"/>
    <property type="project" value="UniProtKB-SubCell"/>
</dbReference>
<keyword evidence="9" id="KW-1133">Transmembrane helix</keyword>
<dbReference type="PANTHER" id="PTHR12454">
    <property type="entry name" value="TRIMERIC INTRACELLULAR CATION CHANNEL"/>
    <property type="match status" value="1"/>
</dbReference>
<keyword evidence="3" id="KW-0813">Transport</keyword>
<dbReference type="GO" id="GO:0005267">
    <property type="term" value="F:potassium channel activity"/>
    <property type="evidence" value="ECO:0007669"/>
    <property type="project" value="UniProtKB-KW"/>
</dbReference>
<dbReference type="EMBL" id="JAULJE010000022">
    <property type="protein sequence ID" value="KAK1328993.1"/>
    <property type="molecule type" value="Genomic_DNA"/>
</dbReference>
<evidence type="ECO:0000313" key="18">
    <source>
        <dbReference type="Proteomes" id="UP001177744"/>
    </source>
</evidence>
<comment type="similarity">
    <text evidence="2">Belongs to the TMEM38 family.</text>
</comment>